<dbReference type="EMBL" id="JADYXP020000021">
    <property type="protein sequence ID" value="KAL0103502.1"/>
    <property type="molecule type" value="Genomic_DNA"/>
</dbReference>
<sequence length="103" mass="11918">MNRCCVAALQNARHRSAAVKYRQDKAGDNTDVLRTAPIYRRTKEGTVYSVITRVTCSEQRDSTSSFKHHGRKLLHSRRAVNSFDPRMLIFEKCTGKNYPDNKW</sequence>
<protein>
    <recommendedName>
        <fullName evidence="3">Ribosomal protein L33</fullName>
    </recommendedName>
</protein>
<evidence type="ECO:0000313" key="2">
    <source>
        <dbReference type="Proteomes" id="UP001430953"/>
    </source>
</evidence>
<name>A0AAW2EJY2_9HYME</name>
<organism evidence="1 2">
    <name type="scientific">Cardiocondyla obscurior</name>
    <dbReference type="NCBI Taxonomy" id="286306"/>
    <lineage>
        <taxon>Eukaryota</taxon>
        <taxon>Metazoa</taxon>
        <taxon>Ecdysozoa</taxon>
        <taxon>Arthropoda</taxon>
        <taxon>Hexapoda</taxon>
        <taxon>Insecta</taxon>
        <taxon>Pterygota</taxon>
        <taxon>Neoptera</taxon>
        <taxon>Endopterygota</taxon>
        <taxon>Hymenoptera</taxon>
        <taxon>Apocrita</taxon>
        <taxon>Aculeata</taxon>
        <taxon>Formicoidea</taxon>
        <taxon>Formicidae</taxon>
        <taxon>Myrmicinae</taxon>
        <taxon>Cardiocondyla</taxon>
    </lineage>
</organism>
<evidence type="ECO:0008006" key="3">
    <source>
        <dbReference type="Google" id="ProtNLM"/>
    </source>
</evidence>
<comment type="caution">
    <text evidence="1">The sequence shown here is derived from an EMBL/GenBank/DDBJ whole genome shotgun (WGS) entry which is preliminary data.</text>
</comment>
<dbReference type="AlphaFoldDB" id="A0AAW2EJY2"/>
<reference evidence="1 2" key="1">
    <citation type="submission" date="2023-03" db="EMBL/GenBank/DDBJ databases">
        <title>High recombination rates correlate with genetic variation in Cardiocondyla obscurior ants.</title>
        <authorList>
            <person name="Errbii M."/>
        </authorList>
    </citation>
    <scope>NUCLEOTIDE SEQUENCE [LARGE SCALE GENOMIC DNA]</scope>
    <source>
        <strain evidence="1">Alpha-2009</strain>
        <tissue evidence="1">Whole body</tissue>
    </source>
</reference>
<proteinExistence type="predicted"/>
<evidence type="ECO:0000313" key="1">
    <source>
        <dbReference type="EMBL" id="KAL0103502.1"/>
    </source>
</evidence>
<dbReference type="Proteomes" id="UP001430953">
    <property type="component" value="Unassembled WGS sequence"/>
</dbReference>
<accession>A0AAW2EJY2</accession>
<keyword evidence="2" id="KW-1185">Reference proteome</keyword>
<gene>
    <name evidence="1" type="ORF">PUN28_017631</name>
</gene>